<feature type="domain" description="NAD(P)-binding" evidence="1">
    <location>
        <begin position="7"/>
        <end position="184"/>
    </location>
</feature>
<dbReference type="Gene3D" id="3.90.25.10">
    <property type="entry name" value="UDP-galactose 4-epimerase, domain 1"/>
    <property type="match status" value="1"/>
</dbReference>
<proteinExistence type="predicted"/>
<gene>
    <name evidence="2" type="ORF">HED64_04710</name>
</gene>
<evidence type="ECO:0000313" key="2">
    <source>
        <dbReference type="EMBL" id="NKG20014.1"/>
    </source>
</evidence>
<organism evidence="2 3">
    <name type="scientific">Paeniglutamicibacter terrestris</name>
    <dbReference type="NCBI Taxonomy" id="2723403"/>
    <lineage>
        <taxon>Bacteria</taxon>
        <taxon>Bacillati</taxon>
        <taxon>Actinomycetota</taxon>
        <taxon>Actinomycetes</taxon>
        <taxon>Micrococcales</taxon>
        <taxon>Micrococcaceae</taxon>
        <taxon>Paeniglutamicibacter</taxon>
    </lineage>
</organism>
<dbReference type="Proteomes" id="UP000746595">
    <property type="component" value="Unassembled WGS sequence"/>
</dbReference>
<dbReference type="EMBL" id="JAAWVT010000001">
    <property type="protein sequence ID" value="NKG20014.1"/>
    <property type="molecule type" value="Genomic_DNA"/>
</dbReference>
<accession>A0ABX1G1V4</accession>
<comment type="caution">
    <text evidence="2">The sequence shown here is derived from an EMBL/GenBank/DDBJ whole genome shotgun (WGS) entry which is preliminary data.</text>
</comment>
<keyword evidence="3" id="KW-1185">Reference proteome</keyword>
<sequence length="294" mass="30258">MTILVTGATGQLGRLVVEALLEKAVPADQIVAGGRNPAKLAELAALGVQTRSIDYSDPASLREAFTGVHKVLLVSGNIPGSRVSLHLNVIEAAKDAGVELLAYTSIPNADSSTMALAVDHQDTERALNNSGLPVALLRNGWYLENYTDQLAGYLQHGSVFGSAAEGALNGATRADLAQAAAAVLLADDQGGTIHELGGSDSFTLADLAQEVTAATGQSVTYQDLPEEDFSHVLIGAGVPEAFARILADSDRGIARGDLLVQGNALETLLGRPATTLREAVQASASVAAVTQPAS</sequence>
<dbReference type="Pfam" id="PF13460">
    <property type="entry name" value="NAD_binding_10"/>
    <property type="match status" value="1"/>
</dbReference>
<dbReference type="Gene3D" id="3.40.50.720">
    <property type="entry name" value="NAD(P)-binding Rossmann-like Domain"/>
    <property type="match status" value="1"/>
</dbReference>
<dbReference type="PANTHER" id="PTHR47129">
    <property type="entry name" value="QUINONE OXIDOREDUCTASE 2"/>
    <property type="match status" value="1"/>
</dbReference>
<dbReference type="SUPFAM" id="SSF51735">
    <property type="entry name" value="NAD(P)-binding Rossmann-fold domains"/>
    <property type="match status" value="1"/>
</dbReference>
<dbReference type="InterPro" id="IPR052718">
    <property type="entry name" value="NmrA-type_oxidoreductase"/>
</dbReference>
<name>A0ABX1G1V4_9MICC</name>
<dbReference type="PANTHER" id="PTHR47129:SF1">
    <property type="entry name" value="NMRA-LIKE DOMAIN-CONTAINING PROTEIN"/>
    <property type="match status" value="1"/>
</dbReference>
<dbReference type="CDD" id="cd05269">
    <property type="entry name" value="TMR_SDR_a"/>
    <property type="match status" value="1"/>
</dbReference>
<dbReference type="InterPro" id="IPR036291">
    <property type="entry name" value="NAD(P)-bd_dom_sf"/>
</dbReference>
<protein>
    <submittedName>
        <fullName evidence="2">SDR family oxidoreductase</fullName>
    </submittedName>
</protein>
<evidence type="ECO:0000259" key="1">
    <source>
        <dbReference type="Pfam" id="PF13460"/>
    </source>
</evidence>
<dbReference type="InterPro" id="IPR016040">
    <property type="entry name" value="NAD(P)-bd_dom"/>
</dbReference>
<dbReference type="RefSeq" id="WP_168150893.1">
    <property type="nucleotide sequence ID" value="NZ_JAAWVT010000001.1"/>
</dbReference>
<reference evidence="2 3" key="1">
    <citation type="submission" date="2020-04" db="EMBL/GenBank/DDBJ databases">
        <title>Paeniglutamicibacter sp. ANT13_2, a novel actinomycete isolated from sediment in Antarctica.</title>
        <authorList>
            <person name="Sakdapetsiri C."/>
            <person name="Pinyakong O."/>
        </authorList>
    </citation>
    <scope>NUCLEOTIDE SEQUENCE [LARGE SCALE GENOMIC DNA]</scope>
    <source>
        <strain evidence="2 3">ANT13_2</strain>
    </source>
</reference>
<evidence type="ECO:0000313" key="3">
    <source>
        <dbReference type="Proteomes" id="UP000746595"/>
    </source>
</evidence>